<dbReference type="GO" id="GO:0008999">
    <property type="term" value="F:protein-N-terminal-alanine acetyltransferase activity"/>
    <property type="evidence" value="ECO:0007669"/>
    <property type="project" value="TreeGrafter"/>
</dbReference>
<accession>A0A8I1L9D8</accession>
<dbReference type="PANTHER" id="PTHR43441">
    <property type="entry name" value="RIBOSOMAL-PROTEIN-SERINE ACETYLTRANSFERASE"/>
    <property type="match status" value="1"/>
</dbReference>
<dbReference type="RefSeq" id="WP_200436046.1">
    <property type="nucleotide sequence ID" value="NZ_JAEHFL010000012.1"/>
</dbReference>
<protein>
    <submittedName>
        <fullName evidence="2">GNAT family N-acetyltransferase</fullName>
    </submittedName>
</protein>
<dbReference type="PROSITE" id="PS51186">
    <property type="entry name" value="GNAT"/>
    <property type="match status" value="1"/>
</dbReference>
<keyword evidence="2" id="KW-0808">Transferase</keyword>
<evidence type="ECO:0000313" key="2">
    <source>
        <dbReference type="EMBL" id="MBK3428543.1"/>
    </source>
</evidence>
<name>A0A8I1L9D8_9CORY</name>
<dbReference type="SUPFAM" id="SSF55729">
    <property type="entry name" value="Acyl-CoA N-acyltransferases (Nat)"/>
    <property type="match status" value="1"/>
</dbReference>
<gene>
    <name evidence="2" type="ORF">JDP02_08475</name>
</gene>
<evidence type="ECO:0000259" key="1">
    <source>
        <dbReference type="PROSITE" id="PS51186"/>
    </source>
</evidence>
<dbReference type="InterPro" id="IPR000182">
    <property type="entry name" value="GNAT_dom"/>
</dbReference>
<evidence type="ECO:0000313" key="3">
    <source>
        <dbReference type="Proteomes" id="UP000603369"/>
    </source>
</evidence>
<proteinExistence type="predicted"/>
<dbReference type="AlphaFoldDB" id="A0A8I1L9D8"/>
<dbReference type="PANTHER" id="PTHR43441:SF11">
    <property type="entry name" value="RIBOSOMAL-PROTEIN-SERINE ACETYLTRANSFERASE"/>
    <property type="match status" value="1"/>
</dbReference>
<dbReference type="GO" id="GO:1990189">
    <property type="term" value="F:protein N-terminal-serine acetyltransferase activity"/>
    <property type="evidence" value="ECO:0007669"/>
    <property type="project" value="TreeGrafter"/>
</dbReference>
<dbReference type="EMBL" id="JAEHFL010000012">
    <property type="protein sequence ID" value="MBK3428543.1"/>
    <property type="molecule type" value="Genomic_DNA"/>
</dbReference>
<dbReference type="Proteomes" id="UP000603369">
    <property type="component" value="Unassembled WGS sequence"/>
</dbReference>
<dbReference type="InterPro" id="IPR051908">
    <property type="entry name" value="Ribosomal_N-acetyltransferase"/>
</dbReference>
<comment type="caution">
    <text evidence="2">The sequence shown here is derived from an EMBL/GenBank/DDBJ whole genome shotgun (WGS) entry which is preliminary data.</text>
</comment>
<dbReference type="InterPro" id="IPR016181">
    <property type="entry name" value="Acyl_CoA_acyltransferase"/>
</dbReference>
<keyword evidence="3" id="KW-1185">Reference proteome</keyword>
<reference evidence="2 3" key="1">
    <citation type="submission" date="2020-12" db="EMBL/GenBank/DDBJ databases">
        <title>Draft genome sequence of the commensal strain Corynebacterium tuberculostearicum MFP09/CIP 102622 isolated from human skin.</title>
        <authorList>
            <person name="Boukerb A.M."/>
            <person name="Janvier X."/>
            <person name="Feuilloley M.G.J."/>
            <person name="Groboillot A."/>
        </authorList>
    </citation>
    <scope>NUCLEOTIDE SEQUENCE [LARGE SCALE GENOMIC DNA]</scope>
    <source>
        <strain evidence="2 3">CIP 102622</strain>
    </source>
</reference>
<feature type="domain" description="N-acetyltransferase" evidence="1">
    <location>
        <begin position="22"/>
        <end position="189"/>
    </location>
</feature>
<organism evidence="2 3">
    <name type="scientific">Corynebacterium tuberculostearicum</name>
    <dbReference type="NCBI Taxonomy" id="38304"/>
    <lineage>
        <taxon>Bacteria</taxon>
        <taxon>Bacillati</taxon>
        <taxon>Actinomycetota</taxon>
        <taxon>Actinomycetes</taxon>
        <taxon>Mycobacteriales</taxon>
        <taxon>Corynebacteriaceae</taxon>
        <taxon>Corynebacterium</taxon>
    </lineage>
</organism>
<dbReference type="Pfam" id="PF13302">
    <property type="entry name" value="Acetyltransf_3"/>
    <property type="match status" value="1"/>
</dbReference>
<dbReference type="GO" id="GO:0005737">
    <property type="term" value="C:cytoplasm"/>
    <property type="evidence" value="ECO:0007669"/>
    <property type="project" value="TreeGrafter"/>
</dbReference>
<sequence>MENIWPPFAVTIRASDDTGRGVDLRVMRDEDIACVAQVRATDIYGANIPEHAFPWLFDEKRNTPAAMAQHRWEHRAQLRANNWTLDFIARDAETQEMVGVVDLSAENFAAAREVETASWVLHRFQGQGYGTLIRQAVAEFSFSHLDAHSLRTCWIETNRASARVSEKMGYRISTEKKEEPAGPEKINRPVVSARLSAADYHRPDGLQLEVTGVGDQLLRMLS</sequence>
<dbReference type="Gene3D" id="3.40.630.30">
    <property type="match status" value="1"/>
</dbReference>